<dbReference type="EMBL" id="CAUYUE010000016">
    <property type="protein sequence ID" value="CAK0787255.1"/>
    <property type="molecule type" value="Genomic_DNA"/>
</dbReference>
<dbReference type="Proteomes" id="UP001314263">
    <property type="component" value="Unassembled WGS sequence"/>
</dbReference>
<accession>A0AAV1ILC5</accession>
<evidence type="ECO:0000313" key="2">
    <source>
        <dbReference type="Proteomes" id="UP001314263"/>
    </source>
</evidence>
<reference evidence="1 2" key="1">
    <citation type="submission" date="2023-10" db="EMBL/GenBank/DDBJ databases">
        <authorList>
            <person name="Maclean D."/>
            <person name="Macfadyen A."/>
        </authorList>
    </citation>
    <scope>NUCLEOTIDE SEQUENCE [LARGE SCALE GENOMIC DNA]</scope>
</reference>
<comment type="caution">
    <text evidence="1">The sequence shown here is derived from an EMBL/GenBank/DDBJ whole genome shotgun (WGS) entry which is preliminary data.</text>
</comment>
<gene>
    <name evidence="1" type="ORF">CVIRNUC_010473</name>
</gene>
<sequence length="388" mass="43789">MIVIRPGHTPECRKAGLKAVTMSSSTDVTLWEQIISFLPGTALPSVRCICKAARQAVENYVQRVTITKQSIDAAPNLSRWPNLQTIIITDDLRAPYPEMMSLGPKGRPFIIVCGKTPWWRTDWLLEWVAREQKSRTATVGLLYCILGLESEDGDISAAVAEAMRDGGPLPITFLGVWSHLEQGVPLESMFWKEAIPGLDQLEGLYLEFIEVHVPVLQSMPRLSKLRILFEEACTTAIAAVQHMPQLRVLHLEPTAEDSLVPEELFTLGKQLQELCVLGSVSMLSLMDHHCWLAYVLDLFAKLPMLNTFFCVMRTDELFSGHVEQSAWVSIDHLKVVVMGGIYIAYDVERDKISGAFRTFKDAQNADPILAHQPRYPRLHTWKEDRPRK</sequence>
<proteinExistence type="predicted"/>
<evidence type="ECO:0000313" key="1">
    <source>
        <dbReference type="EMBL" id="CAK0787255.1"/>
    </source>
</evidence>
<organism evidence="1 2">
    <name type="scientific">Coccomyxa viridis</name>
    <dbReference type="NCBI Taxonomy" id="1274662"/>
    <lineage>
        <taxon>Eukaryota</taxon>
        <taxon>Viridiplantae</taxon>
        <taxon>Chlorophyta</taxon>
        <taxon>core chlorophytes</taxon>
        <taxon>Trebouxiophyceae</taxon>
        <taxon>Trebouxiophyceae incertae sedis</taxon>
        <taxon>Coccomyxaceae</taxon>
        <taxon>Coccomyxa</taxon>
    </lineage>
</organism>
<name>A0AAV1ILC5_9CHLO</name>
<keyword evidence="2" id="KW-1185">Reference proteome</keyword>
<protein>
    <recommendedName>
        <fullName evidence="3">F-box domain-containing protein</fullName>
    </recommendedName>
</protein>
<dbReference type="AlphaFoldDB" id="A0AAV1ILC5"/>
<evidence type="ECO:0008006" key="3">
    <source>
        <dbReference type="Google" id="ProtNLM"/>
    </source>
</evidence>